<dbReference type="Pfam" id="PF06414">
    <property type="entry name" value="Zeta_toxin"/>
    <property type="match status" value="1"/>
</dbReference>
<sequence length="77" mass="8598">MAMATGRFRESGYVLVDADKMRAYHPDYTQLMCADDCGPWATRRLCGGVVGRRNIIIDQTSREPAAMEKMVQVLSSV</sequence>
<feature type="domain" description="Zeta toxin" evidence="3">
    <location>
        <begin position="8"/>
        <end position="74"/>
    </location>
</feature>
<dbReference type="EMBL" id="CP000542">
    <property type="protein sequence ID" value="ABM59068.1"/>
    <property type="molecule type" value="Genomic_DNA"/>
</dbReference>
<keyword evidence="2" id="KW-0067">ATP-binding</keyword>
<dbReference type="GO" id="GO:0005524">
    <property type="term" value="F:ATP binding"/>
    <property type="evidence" value="ECO:0007669"/>
    <property type="project" value="UniProtKB-KW"/>
</dbReference>
<dbReference type="Gene3D" id="3.40.50.300">
    <property type="entry name" value="P-loop containing nucleotide triphosphate hydrolases"/>
    <property type="match status" value="1"/>
</dbReference>
<evidence type="ECO:0000313" key="4">
    <source>
        <dbReference type="EMBL" id="ABM59068.1"/>
    </source>
</evidence>
<protein>
    <recommendedName>
        <fullName evidence="3">Zeta toxin domain-containing protein</fullName>
    </recommendedName>
</protein>
<dbReference type="OrthoDB" id="9792687at2"/>
<dbReference type="HOGENOM" id="CLU_2637058_0_0_4"/>
<evidence type="ECO:0000259" key="3">
    <source>
        <dbReference type="Pfam" id="PF06414"/>
    </source>
</evidence>
<dbReference type="KEGG" id="vei:Veis_3339"/>
<dbReference type="RefSeq" id="WP_011811060.1">
    <property type="nucleotide sequence ID" value="NC_008786.1"/>
</dbReference>
<keyword evidence="1" id="KW-0547">Nucleotide-binding</keyword>
<dbReference type="InterPro" id="IPR010488">
    <property type="entry name" value="Zeta_toxin_domain"/>
</dbReference>
<dbReference type="Proteomes" id="UP000000374">
    <property type="component" value="Chromosome"/>
</dbReference>
<evidence type="ECO:0000256" key="1">
    <source>
        <dbReference type="ARBA" id="ARBA00022741"/>
    </source>
</evidence>
<dbReference type="GeneID" id="76461780"/>
<accession>A1WN61</accession>
<name>A1WN61_VEREI</name>
<dbReference type="AlphaFoldDB" id="A1WN61"/>
<dbReference type="GO" id="GO:0016301">
    <property type="term" value="F:kinase activity"/>
    <property type="evidence" value="ECO:0007669"/>
    <property type="project" value="InterPro"/>
</dbReference>
<evidence type="ECO:0000256" key="2">
    <source>
        <dbReference type="ARBA" id="ARBA00022840"/>
    </source>
</evidence>
<proteinExistence type="predicted"/>
<gene>
    <name evidence="4" type="ordered locus">Veis_3339</name>
</gene>
<dbReference type="InterPro" id="IPR027417">
    <property type="entry name" value="P-loop_NTPase"/>
</dbReference>
<keyword evidence="5" id="KW-1185">Reference proteome</keyword>
<evidence type="ECO:0000313" key="5">
    <source>
        <dbReference type="Proteomes" id="UP000000374"/>
    </source>
</evidence>
<organism evidence="4 5">
    <name type="scientific">Verminephrobacter eiseniae (strain EF01-2)</name>
    <dbReference type="NCBI Taxonomy" id="391735"/>
    <lineage>
        <taxon>Bacteria</taxon>
        <taxon>Pseudomonadati</taxon>
        <taxon>Pseudomonadota</taxon>
        <taxon>Betaproteobacteria</taxon>
        <taxon>Burkholderiales</taxon>
        <taxon>Comamonadaceae</taxon>
        <taxon>Verminephrobacter</taxon>
    </lineage>
</organism>
<reference evidence="5" key="1">
    <citation type="submission" date="2006-12" db="EMBL/GenBank/DDBJ databases">
        <title>Complete sequence of chromosome 1 of Verminephrobacter eiseniae EF01-2.</title>
        <authorList>
            <person name="Copeland A."/>
            <person name="Lucas S."/>
            <person name="Lapidus A."/>
            <person name="Barry K."/>
            <person name="Detter J.C."/>
            <person name="Glavina del Rio T."/>
            <person name="Dalin E."/>
            <person name="Tice H."/>
            <person name="Pitluck S."/>
            <person name="Chertkov O."/>
            <person name="Brettin T."/>
            <person name="Bruce D."/>
            <person name="Han C."/>
            <person name="Tapia R."/>
            <person name="Gilna P."/>
            <person name="Schmutz J."/>
            <person name="Larimer F."/>
            <person name="Land M."/>
            <person name="Hauser L."/>
            <person name="Kyrpides N."/>
            <person name="Kim E."/>
            <person name="Stahl D."/>
            <person name="Richardson P."/>
        </authorList>
    </citation>
    <scope>NUCLEOTIDE SEQUENCE [LARGE SCALE GENOMIC DNA]</scope>
    <source>
        <strain evidence="5">EF01-2</strain>
    </source>
</reference>